<sequence length="196" mass="21356">MYGQALATALRLHDGREVWMTPLRPDDREELADAIRHADLDTLFQRFCGAPPPVTPALLAHLTELDHVRRHALVARDRDGRGVGIGRYEATGTPHVAEVAVAVATGWRRVGLGTLLVRRLSDTALRNGFHWFSVTHLPGNRAVARMLCAAGAVRVAPGGEARVRCRPWAEAVPPVEFPAGQAWAGRARAGYETPAR</sequence>
<keyword evidence="2" id="KW-0808">Transferase</keyword>
<evidence type="ECO:0000259" key="1">
    <source>
        <dbReference type="PROSITE" id="PS51186"/>
    </source>
</evidence>
<evidence type="ECO:0000313" key="3">
    <source>
        <dbReference type="Proteomes" id="UP000272729"/>
    </source>
</evidence>
<dbReference type="InterPro" id="IPR016181">
    <property type="entry name" value="Acyl_CoA_acyltransferase"/>
</dbReference>
<name>A0A495X7R5_9PSEU</name>
<organism evidence="2 3">
    <name type="scientific">Saccharothrix variisporea</name>
    <dbReference type="NCBI Taxonomy" id="543527"/>
    <lineage>
        <taxon>Bacteria</taxon>
        <taxon>Bacillati</taxon>
        <taxon>Actinomycetota</taxon>
        <taxon>Actinomycetes</taxon>
        <taxon>Pseudonocardiales</taxon>
        <taxon>Pseudonocardiaceae</taxon>
        <taxon>Saccharothrix</taxon>
    </lineage>
</organism>
<evidence type="ECO:0000313" key="2">
    <source>
        <dbReference type="EMBL" id="RKT68713.1"/>
    </source>
</evidence>
<feature type="domain" description="N-acetyltransferase" evidence="1">
    <location>
        <begin position="29"/>
        <end position="170"/>
    </location>
</feature>
<proteinExistence type="predicted"/>
<comment type="caution">
    <text evidence="2">The sequence shown here is derived from an EMBL/GenBank/DDBJ whole genome shotgun (WGS) entry which is preliminary data.</text>
</comment>
<protein>
    <submittedName>
        <fullName evidence="2">Acetyltransferase (GNAT) family protein</fullName>
    </submittedName>
</protein>
<dbReference type="InterPro" id="IPR000182">
    <property type="entry name" value="GNAT_dom"/>
</dbReference>
<dbReference type="AlphaFoldDB" id="A0A495X7R5"/>
<dbReference type="GO" id="GO:0016747">
    <property type="term" value="F:acyltransferase activity, transferring groups other than amino-acyl groups"/>
    <property type="evidence" value="ECO:0007669"/>
    <property type="project" value="InterPro"/>
</dbReference>
<dbReference type="EMBL" id="RBXR01000001">
    <property type="protein sequence ID" value="RKT68713.1"/>
    <property type="molecule type" value="Genomic_DNA"/>
</dbReference>
<dbReference type="Pfam" id="PF00583">
    <property type="entry name" value="Acetyltransf_1"/>
    <property type="match status" value="1"/>
</dbReference>
<dbReference type="OrthoDB" id="3637113at2"/>
<dbReference type="SUPFAM" id="SSF55729">
    <property type="entry name" value="Acyl-CoA N-acyltransferases (Nat)"/>
    <property type="match status" value="1"/>
</dbReference>
<dbReference type="Proteomes" id="UP000272729">
    <property type="component" value="Unassembled WGS sequence"/>
</dbReference>
<keyword evidence="3" id="KW-1185">Reference proteome</keyword>
<gene>
    <name evidence="2" type="ORF">DFJ66_1906</name>
</gene>
<reference evidence="2 3" key="1">
    <citation type="submission" date="2018-10" db="EMBL/GenBank/DDBJ databases">
        <title>Sequencing the genomes of 1000 actinobacteria strains.</title>
        <authorList>
            <person name="Klenk H.-P."/>
        </authorList>
    </citation>
    <scope>NUCLEOTIDE SEQUENCE [LARGE SCALE GENOMIC DNA]</scope>
    <source>
        <strain evidence="2 3">DSM 43911</strain>
    </source>
</reference>
<accession>A0A495X7R5</accession>
<dbReference type="Gene3D" id="3.40.630.30">
    <property type="match status" value="1"/>
</dbReference>
<dbReference type="RefSeq" id="WP_121219922.1">
    <property type="nucleotide sequence ID" value="NZ_JBIUBA010000007.1"/>
</dbReference>
<dbReference type="PROSITE" id="PS51186">
    <property type="entry name" value="GNAT"/>
    <property type="match status" value="1"/>
</dbReference>